<reference evidence="1 2" key="1">
    <citation type="submission" date="2014-05" db="EMBL/GenBank/DDBJ databases">
        <title>Draft Genome Sequence of Kitasatospora cheerisanensis KCTC 2395.</title>
        <authorList>
            <person name="Nam D.H."/>
        </authorList>
    </citation>
    <scope>NUCLEOTIDE SEQUENCE [LARGE SCALE GENOMIC DNA]</scope>
    <source>
        <strain evidence="1 2">KCTC 2395</strain>
    </source>
</reference>
<dbReference type="HOGENOM" id="CLU_137407_0_0_11"/>
<keyword evidence="2" id="KW-1185">Reference proteome</keyword>
<sequence length="161" mass="17526">MDITLDPPRGITGFLLGMPAEEVKAAAAALGRVTVQDDGLAGEFAYMKVTALHPQFEIVFHLEDGRTLTAAEVWTPRPGEDAITVRYGGLDVFTTPARQLLDRLRADGHAVIDKTQYAYVPDLPLGFTRTAGHEVPLDGDGEPLYFQAVLVAGAGYYDYMR</sequence>
<dbReference type="Proteomes" id="UP000027178">
    <property type="component" value="Unassembled WGS sequence"/>
</dbReference>
<dbReference type="eggNOG" id="ENOG5033YCR">
    <property type="taxonomic scope" value="Bacteria"/>
</dbReference>
<dbReference type="OrthoDB" id="3870503at2"/>
<dbReference type="PATRIC" id="fig|1348663.4.peg.787"/>
<proteinExistence type="predicted"/>
<organism evidence="1 2">
    <name type="scientific">Kitasatospora cheerisanensis KCTC 2395</name>
    <dbReference type="NCBI Taxonomy" id="1348663"/>
    <lineage>
        <taxon>Bacteria</taxon>
        <taxon>Bacillati</taxon>
        <taxon>Actinomycetota</taxon>
        <taxon>Actinomycetes</taxon>
        <taxon>Kitasatosporales</taxon>
        <taxon>Streptomycetaceae</taxon>
        <taxon>Kitasatospora</taxon>
    </lineage>
</organism>
<comment type="caution">
    <text evidence="1">The sequence shown here is derived from an EMBL/GenBank/DDBJ whole genome shotgun (WGS) entry which is preliminary data.</text>
</comment>
<evidence type="ECO:0000313" key="2">
    <source>
        <dbReference type="Proteomes" id="UP000027178"/>
    </source>
</evidence>
<dbReference type="AlphaFoldDB" id="A0A066ZAW5"/>
<name>A0A066ZAW5_9ACTN</name>
<evidence type="ECO:0000313" key="1">
    <source>
        <dbReference type="EMBL" id="KDN87456.1"/>
    </source>
</evidence>
<dbReference type="EMBL" id="JNBY01000035">
    <property type="protein sequence ID" value="KDN87456.1"/>
    <property type="molecule type" value="Genomic_DNA"/>
</dbReference>
<accession>A0A066ZAW5</accession>
<protein>
    <submittedName>
        <fullName evidence="1">Uncharacterized protein</fullName>
    </submittedName>
</protein>
<gene>
    <name evidence="1" type="ORF">KCH_08280</name>
</gene>